<dbReference type="Proteomes" id="UP000077701">
    <property type="component" value="Unassembled WGS sequence"/>
</dbReference>
<dbReference type="STRING" id="161355.PS9374_04466"/>
<gene>
    <name evidence="1" type="ORF">PS9374_04466</name>
</gene>
<organism evidence="1 2">
    <name type="scientific">Planomonospora sphaerica</name>
    <dbReference type="NCBI Taxonomy" id="161355"/>
    <lineage>
        <taxon>Bacteria</taxon>
        <taxon>Bacillati</taxon>
        <taxon>Actinomycetota</taxon>
        <taxon>Actinomycetes</taxon>
        <taxon>Streptosporangiales</taxon>
        <taxon>Streptosporangiaceae</taxon>
        <taxon>Planomonospora</taxon>
    </lineage>
</organism>
<accession>A0A171DIU7</accession>
<keyword evidence="2" id="KW-1185">Reference proteome</keyword>
<dbReference type="AlphaFoldDB" id="A0A171DIU7"/>
<evidence type="ECO:0000313" key="2">
    <source>
        <dbReference type="Proteomes" id="UP000077701"/>
    </source>
</evidence>
<comment type="caution">
    <text evidence="1">The sequence shown here is derived from an EMBL/GenBank/DDBJ whole genome shotgun (WGS) entry which is preliminary data.</text>
</comment>
<dbReference type="RefSeq" id="WP_068899665.1">
    <property type="nucleotide sequence ID" value="NZ_BDCX01000011.1"/>
</dbReference>
<protein>
    <submittedName>
        <fullName evidence="1">Uncharacterized protein</fullName>
    </submittedName>
</protein>
<reference evidence="2" key="2">
    <citation type="submission" date="2016-04" db="EMBL/GenBank/DDBJ databases">
        <title>Planomonospora sphaerica JCM9374 whole genome shotgun sequence.</title>
        <authorList>
            <person name="Suzuki T."/>
            <person name="Dohra H."/>
            <person name="Kodani S."/>
        </authorList>
    </citation>
    <scope>NUCLEOTIDE SEQUENCE [LARGE SCALE GENOMIC DNA]</scope>
    <source>
        <strain evidence="2">JCM 9374</strain>
    </source>
</reference>
<dbReference type="EMBL" id="BDCX01000011">
    <property type="protein sequence ID" value="GAT68801.1"/>
    <property type="molecule type" value="Genomic_DNA"/>
</dbReference>
<name>A0A171DIU7_9ACTN</name>
<evidence type="ECO:0000313" key="1">
    <source>
        <dbReference type="EMBL" id="GAT68801.1"/>
    </source>
</evidence>
<proteinExistence type="predicted"/>
<dbReference type="OrthoDB" id="359066at2"/>
<sequence length="129" mass="14157">MTPFPTPPWALDAQERALLTPAERDVARLREAILCDPGGLAEVASQVNCRHRLPMDGSLGRCDCVPIDGLRLSRAQALEVLDTVRRRVVAAPRLFLSEAGAHVPDALNCTHLYRLSDSCPCCDGVRPWE</sequence>
<reference evidence="1 2" key="1">
    <citation type="journal article" date="2016" name="Genome Announc.">
        <title>Draft Genome Sequence of Planomonospora sphaerica JCM9374, a Rare Actinomycete.</title>
        <authorList>
            <person name="Dohra H."/>
            <person name="Suzuki T."/>
            <person name="Inoue Y."/>
            <person name="Kodani S."/>
        </authorList>
    </citation>
    <scope>NUCLEOTIDE SEQUENCE [LARGE SCALE GENOMIC DNA]</scope>
    <source>
        <strain evidence="1 2">JCM 9374</strain>
    </source>
</reference>